<gene>
    <name evidence="2" type="ORF">A3H64_00880</name>
</gene>
<accession>A0A1G2H2B6</accession>
<evidence type="ECO:0000256" key="1">
    <source>
        <dbReference type="SAM" id="Phobius"/>
    </source>
</evidence>
<dbReference type="EMBL" id="MHNY01000008">
    <property type="protein sequence ID" value="OGZ56622.1"/>
    <property type="molecule type" value="Genomic_DNA"/>
</dbReference>
<proteinExistence type="predicted"/>
<evidence type="ECO:0008006" key="4">
    <source>
        <dbReference type="Google" id="ProtNLM"/>
    </source>
</evidence>
<feature type="transmembrane region" description="Helical" evidence="1">
    <location>
        <begin position="16"/>
        <end position="35"/>
    </location>
</feature>
<dbReference type="AlphaFoldDB" id="A0A1G2H2B6"/>
<dbReference type="Proteomes" id="UP000178186">
    <property type="component" value="Unassembled WGS sequence"/>
</dbReference>
<evidence type="ECO:0000313" key="2">
    <source>
        <dbReference type="EMBL" id="OGZ56622.1"/>
    </source>
</evidence>
<evidence type="ECO:0000313" key="3">
    <source>
        <dbReference type="Proteomes" id="UP000178186"/>
    </source>
</evidence>
<sequence>MLEFKKIKALEKEKGMTYFFICLGANILGFVGVLFVPPGWLGWFSSAASPVLFILNVELLIQAFRPTGE</sequence>
<comment type="caution">
    <text evidence="2">The sequence shown here is derived from an EMBL/GenBank/DDBJ whole genome shotgun (WGS) entry which is preliminary data.</text>
</comment>
<name>A0A1G2H2B6_9BACT</name>
<keyword evidence="1" id="KW-1133">Transmembrane helix</keyword>
<keyword evidence="1" id="KW-0472">Membrane</keyword>
<protein>
    <recommendedName>
        <fullName evidence="4">2TM domain-containing protein</fullName>
    </recommendedName>
</protein>
<organism evidence="2 3">
    <name type="scientific">Candidatus Ryanbacteria bacterium RIFCSPLOWO2_02_FULL_45_11c</name>
    <dbReference type="NCBI Taxonomy" id="1802128"/>
    <lineage>
        <taxon>Bacteria</taxon>
        <taxon>Candidatus Ryaniibacteriota</taxon>
    </lineage>
</organism>
<keyword evidence="1" id="KW-0812">Transmembrane</keyword>
<reference evidence="2 3" key="1">
    <citation type="journal article" date="2016" name="Nat. Commun.">
        <title>Thousands of microbial genomes shed light on interconnected biogeochemical processes in an aquifer system.</title>
        <authorList>
            <person name="Anantharaman K."/>
            <person name="Brown C.T."/>
            <person name="Hug L.A."/>
            <person name="Sharon I."/>
            <person name="Castelle C.J."/>
            <person name="Probst A.J."/>
            <person name="Thomas B.C."/>
            <person name="Singh A."/>
            <person name="Wilkins M.J."/>
            <person name="Karaoz U."/>
            <person name="Brodie E.L."/>
            <person name="Williams K.H."/>
            <person name="Hubbard S.S."/>
            <person name="Banfield J.F."/>
        </authorList>
    </citation>
    <scope>NUCLEOTIDE SEQUENCE [LARGE SCALE GENOMIC DNA]</scope>
</reference>